<evidence type="ECO:0000313" key="3">
    <source>
        <dbReference type="EMBL" id="JAG10105.1"/>
    </source>
</evidence>
<feature type="non-terminal residue" evidence="3">
    <location>
        <position position="1"/>
    </location>
</feature>
<dbReference type="AlphaFoldDB" id="A0A0A9WZ76"/>
<feature type="compositionally biased region" description="Basic and acidic residues" evidence="1">
    <location>
        <begin position="65"/>
        <end position="75"/>
    </location>
</feature>
<proteinExistence type="predicted"/>
<sequence>RIWVPDLRKIVTSRDVKVIEKLSDKSEVYLDVFDGELSEGVVAELPKNEPKPEPVVEFHQVVNHETNKKQQETPKQKKKQVQQPKPFQPEGTSNPFLQLAESSEGRPQRNRKQPTWMDDYHVSFPCIENHAKKHQLQDEKSEWHDAIKLEIKSHLKNKTWNIVNKKRGVNVIGNKMILKDKFRADGTLERKKARLVAQGFGQRPFVDYSETFAPVVKLSSIRLLLGIAAEKEMCVSQLDVST</sequence>
<reference evidence="3" key="2">
    <citation type="submission" date="2014-07" db="EMBL/GenBank/DDBJ databases">
        <authorList>
            <person name="Hull J."/>
        </authorList>
    </citation>
    <scope>NUCLEOTIDE SEQUENCE</scope>
</reference>
<gene>
    <name evidence="3" type="primary">GIP_150</name>
    <name evidence="3" type="ORF">CM83_103547</name>
</gene>
<feature type="non-terminal residue" evidence="3">
    <location>
        <position position="242"/>
    </location>
</feature>
<feature type="region of interest" description="Disordered" evidence="1">
    <location>
        <begin position="65"/>
        <end position="115"/>
    </location>
</feature>
<name>A0A0A9WZ76_LYGHE</name>
<dbReference type="EMBL" id="GBHO01033499">
    <property type="protein sequence ID" value="JAG10105.1"/>
    <property type="molecule type" value="Transcribed_RNA"/>
</dbReference>
<organism evidence="3">
    <name type="scientific">Lygus hesperus</name>
    <name type="common">Western plant bug</name>
    <dbReference type="NCBI Taxonomy" id="30085"/>
    <lineage>
        <taxon>Eukaryota</taxon>
        <taxon>Metazoa</taxon>
        <taxon>Ecdysozoa</taxon>
        <taxon>Arthropoda</taxon>
        <taxon>Hexapoda</taxon>
        <taxon>Insecta</taxon>
        <taxon>Pterygota</taxon>
        <taxon>Neoptera</taxon>
        <taxon>Paraneoptera</taxon>
        <taxon>Hemiptera</taxon>
        <taxon>Heteroptera</taxon>
        <taxon>Panheteroptera</taxon>
        <taxon>Cimicomorpha</taxon>
        <taxon>Miridae</taxon>
        <taxon>Mirini</taxon>
        <taxon>Lygus</taxon>
    </lineage>
</organism>
<dbReference type="Pfam" id="PF07727">
    <property type="entry name" value="RVT_2"/>
    <property type="match status" value="1"/>
</dbReference>
<evidence type="ECO:0000259" key="2">
    <source>
        <dbReference type="Pfam" id="PF07727"/>
    </source>
</evidence>
<feature type="domain" description="Reverse transcriptase Ty1/copia-type" evidence="2">
    <location>
        <begin position="157"/>
        <end position="242"/>
    </location>
</feature>
<dbReference type="InterPro" id="IPR013103">
    <property type="entry name" value="RVT_2"/>
</dbReference>
<accession>A0A0A9WZ76</accession>
<protein>
    <submittedName>
        <fullName evidence="3">Copia protein</fullName>
    </submittedName>
</protein>
<reference evidence="3" key="1">
    <citation type="journal article" date="2014" name="PLoS ONE">
        <title>Transcriptome-Based Identification of ABC Transporters in the Western Tarnished Plant Bug Lygus hesperus.</title>
        <authorList>
            <person name="Hull J.J."/>
            <person name="Chaney K."/>
            <person name="Geib S.M."/>
            <person name="Fabrick J.A."/>
            <person name="Brent C.S."/>
            <person name="Walsh D."/>
            <person name="Lavine L.C."/>
        </authorList>
    </citation>
    <scope>NUCLEOTIDE SEQUENCE</scope>
</reference>
<evidence type="ECO:0000256" key="1">
    <source>
        <dbReference type="SAM" id="MobiDB-lite"/>
    </source>
</evidence>